<evidence type="ECO:0000313" key="3">
    <source>
        <dbReference type="Proteomes" id="UP000008909"/>
    </source>
</evidence>
<gene>
    <name evidence="2" type="ORF">CLF_113063</name>
</gene>
<sequence>MDGVYFPDDQNFPSGVELILSRPIHMMRQQQLSAPTFIKRDTLVTPVTTLLSILLAATGVLCTISQSEFEATDVTYSELNDAADKTLDLYSRVIDLQRRFYSHSCSSQQSPSFARHKPRSKTIGSPFTLCMGQKRRRLVRAYGRNDARDRSGTCEELRSELIHLVDDVFSNEQMEHNQPRKISIIRAPEIETHQGVKDSPNSNTHERSWSAESQASGSSIVTNGSFTRQSSRRSSGPRLVVDRRSQRRKQTAKIQQSEAYGKTV</sequence>
<evidence type="ECO:0000313" key="2">
    <source>
        <dbReference type="EMBL" id="GAA57675.1"/>
    </source>
</evidence>
<reference key="2">
    <citation type="submission" date="2011-10" db="EMBL/GenBank/DDBJ databases">
        <title>The genome and transcriptome sequence of Clonorchis sinensis provide insights into the carcinogenic liver fluke.</title>
        <authorList>
            <person name="Wang X."/>
            <person name="Huang Y."/>
            <person name="Chen W."/>
            <person name="Liu H."/>
            <person name="Guo L."/>
            <person name="Chen Y."/>
            <person name="Luo F."/>
            <person name="Zhou W."/>
            <person name="Sun J."/>
            <person name="Mao Q."/>
            <person name="Liang P."/>
            <person name="Zhou C."/>
            <person name="Tian Y."/>
            <person name="Men J."/>
            <person name="Lv X."/>
            <person name="Huang L."/>
            <person name="Zhou J."/>
            <person name="Hu Y."/>
            <person name="Li R."/>
            <person name="Zhang F."/>
            <person name="Lei H."/>
            <person name="Li X."/>
            <person name="Hu X."/>
            <person name="Liang C."/>
            <person name="Xu J."/>
            <person name="Wu Z."/>
            <person name="Yu X."/>
        </authorList>
    </citation>
    <scope>NUCLEOTIDE SEQUENCE</scope>
    <source>
        <strain>Henan</strain>
    </source>
</reference>
<dbReference type="AlphaFoldDB" id="G7YXJ5"/>
<protein>
    <submittedName>
        <fullName evidence="2">Uncharacterized protein</fullName>
    </submittedName>
</protein>
<name>G7YXJ5_CLOSI</name>
<feature type="region of interest" description="Disordered" evidence="1">
    <location>
        <begin position="191"/>
        <end position="264"/>
    </location>
</feature>
<feature type="compositionally biased region" description="Polar residues" evidence="1">
    <location>
        <begin position="220"/>
        <end position="234"/>
    </location>
</feature>
<feature type="compositionally biased region" description="Low complexity" evidence="1">
    <location>
        <begin position="210"/>
        <end position="219"/>
    </location>
</feature>
<reference evidence="2" key="1">
    <citation type="journal article" date="2011" name="Genome Biol.">
        <title>The draft genome of the carcinogenic human liver fluke Clonorchis sinensis.</title>
        <authorList>
            <person name="Wang X."/>
            <person name="Chen W."/>
            <person name="Huang Y."/>
            <person name="Sun J."/>
            <person name="Men J."/>
            <person name="Liu H."/>
            <person name="Luo F."/>
            <person name="Guo L."/>
            <person name="Lv X."/>
            <person name="Deng C."/>
            <person name="Zhou C."/>
            <person name="Fan Y."/>
            <person name="Li X."/>
            <person name="Huang L."/>
            <person name="Hu Y."/>
            <person name="Liang C."/>
            <person name="Hu X."/>
            <person name="Xu J."/>
            <person name="Yu X."/>
        </authorList>
    </citation>
    <scope>NUCLEOTIDE SEQUENCE [LARGE SCALE GENOMIC DNA]</scope>
    <source>
        <strain evidence="2">Henan</strain>
    </source>
</reference>
<proteinExistence type="predicted"/>
<keyword evidence="3" id="KW-1185">Reference proteome</keyword>
<accession>G7YXJ5</accession>
<organism evidence="2 3">
    <name type="scientific">Clonorchis sinensis</name>
    <name type="common">Chinese liver fluke</name>
    <dbReference type="NCBI Taxonomy" id="79923"/>
    <lineage>
        <taxon>Eukaryota</taxon>
        <taxon>Metazoa</taxon>
        <taxon>Spiralia</taxon>
        <taxon>Lophotrochozoa</taxon>
        <taxon>Platyhelminthes</taxon>
        <taxon>Trematoda</taxon>
        <taxon>Digenea</taxon>
        <taxon>Opisthorchiida</taxon>
        <taxon>Opisthorchiata</taxon>
        <taxon>Opisthorchiidae</taxon>
        <taxon>Clonorchis</taxon>
    </lineage>
</organism>
<dbReference type="Proteomes" id="UP000008909">
    <property type="component" value="Unassembled WGS sequence"/>
</dbReference>
<evidence type="ECO:0000256" key="1">
    <source>
        <dbReference type="SAM" id="MobiDB-lite"/>
    </source>
</evidence>
<dbReference type="EMBL" id="DF144948">
    <property type="protein sequence ID" value="GAA57675.1"/>
    <property type="molecule type" value="Genomic_DNA"/>
</dbReference>